<evidence type="ECO:0000313" key="11">
    <source>
        <dbReference type="EMBL" id="AZQ24898.1"/>
    </source>
</evidence>
<dbReference type="GO" id="GO:0004984">
    <property type="term" value="F:olfactory receptor activity"/>
    <property type="evidence" value="ECO:0007669"/>
    <property type="project" value="InterPro"/>
</dbReference>
<sequence length="426" mass="49772">MITITNTQDNFDSAAIIFDWNRKLLSLFGLWPLMPNNFIYNCWLIYWTAHTIFEYIDLFLYTDNFEHVIENLTENISFTQALVNIIMMKKYNKILKKLIIEAMKNYHEKLYKSSSEQKIFFNYNNKTKLLCKFLFIFILITAPSYYIKPLTNLINDVELGDNSSIKKYILPYRFYNFYNINNNKQYAFAYAASFPVIIIGGLAPAATDFLLITIVYYVSSKLSVLSLKITNINSNSINLHNNIKEIFIEHKKLIEMGRKTQKIFSEILLFHFIGSTTLICLVEYQIITVKQNENKCIMFQRILIKLINYIVNIIIFVYKCYSYGQKTEIVSYISYILVIFMALYIHCVVGESLVTESKTICEAYYCCDWYNMTNGIQKDCTLGILRSQKVLCLSFGKFGIFELSTMTNVVKTSMGYLSVLRSLMTN</sequence>
<keyword evidence="4 10" id="KW-0812">Transmembrane</keyword>
<dbReference type="EMBL" id="MK048957">
    <property type="protein sequence ID" value="AZQ24898.1"/>
    <property type="molecule type" value="mRNA"/>
</dbReference>
<evidence type="ECO:0000256" key="1">
    <source>
        <dbReference type="ARBA" id="ARBA00004651"/>
    </source>
</evidence>
<keyword evidence="9 10" id="KW-0807">Transducer</keyword>
<protein>
    <recommendedName>
        <fullName evidence="10">Odorant receptor</fullName>
    </recommendedName>
</protein>
<dbReference type="PANTHER" id="PTHR21137">
    <property type="entry name" value="ODORANT RECEPTOR"/>
    <property type="match status" value="1"/>
</dbReference>
<dbReference type="InterPro" id="IPR004117">
    <property type="entry name" value="7tm6_olfct_rcpt"/>
</dbReference>
<evidence type="ECO:0000256" key="5">
    <source>
        <dbReference type="ARBA" id="ARBA00022725"/>
    </source>
</evidence>
<evidence type="ECO:0000256" key="7">
    <source>
        <dbReference type="ARBA" id="ARBA00023136"/>
    </source>
</evidence>
<dbReference type="GO" id="GO:0005549">
    <property type="term" value="F:odorant binding"/>
    <property type="evidence" value="ECO:0007669"/>
    <property type="project" value="InterPro"/>
</dbReference>
<dbReference type="GO" id="GO:0007165">
    <property type="term" value="P:signal transduction"/>
    <property type="evidence" value="ECO:0007669"/>
    <property type="project" value="UniProtKB-KW"/>
</dbReference>
<dbReference type="GO" id="GO:0005886">
    <property type="term" value="C:plasma membrane"/>
    <property type="evidence" value="ECO:0007669"/>
    <property type="project" value="UniProtKB-SubCell"/>
</dbReference>
<evidence type="ECO:0000256" key="10">
    <source>
        <dbReference type="RuleBase" id="RU351113"/>
    </source>
</evidence>
<feature type="transmembrane region" description="Helical" evidence="10">
    <location>
        <begin position="329"/>
        <end position="346"/>
    </location>
</feature>
<comment type="similarity">
    <text evidence="10">Belongs to the insect chemoreceptor superfamily. Heteromeric odorant receptor channel (TC 1.A.69) family.</text>
</comment>
<comment type="caution">
    <text evidence="10">Lacks conserved residue(s) required for the propagation of feature annotation.</text>
</comment>
<feature type="transmembrane region" description="Helical" evidence="10">
    <location>
        <begin position="267"/>
        <end position="287"/>
    </location>
</feature>
<evidence type="ECO:0000256" key="6">
    <source>
        <dbReference type="ARBA" id="ARBA00022989"/>
    </source>
</evidence>
<dbReference type="AlphaFoldDB" id="A0A3Q9EJG9"/>
<dbReference type="PANTHER" id="PTHR21137:SF35">
    <property type="entry name" value="ODORANT RECEPTOR 19A-RELATED"/>
    <property type="match status" value="1"/>
</dbReference>
<evidence type="ECO:0000256" key="9">
    <source>
        <dbReference type="ARBA" id="ARBA00023224"/>
    </source>
</evidence>
<proteinExistence type="evidence at transcript level"/>
<keyword evidence="7 10" id="KW-0472">Membrane</keyword>
<keyword evidence="6 10" id="KW-1133">Transmembrane helix</keyword>
<evidence type="ECO:0000256" key="4">
    <source>
        <dbReference type="ARBA" id="ARBA00022692"/>
    </source>
</evidence>
<comment type="subcellular location">
    <subcellularLocation>
        <location evidence="1 10">Cell membrane</location>
        <topology evidence="1 10">Multi-pass membrane protein</topology>
    </subcellularLocation>
</comment>
<name>A0A3Q9EJG9_APHGI</name>
<evidence type="ECO:0000256" key="3">
    <source>
        <dbReference type="ARBA" id="ARBA00022606"/>
    </source>
</evidence>
<keyword evidence="8 10" id="KW-0675">Receptor</keyword>
<keyword evidence="5 10" id="KW-0552">Olfaction</keyword>
<reference evidence="11" key="1">
    <citation type="journal article" date="2018" name="Front. Physiol.">
        <title>Differential Expression Analysis of Olfactory Genes Based on a Combination of Sequencing Platforms and Behavioral Investigations in Aphidius gifuensis.</title>
        <authorList>
            <person name="Fan J."/>
            <person name="Zhang Q."/>
            <person name="Xu Q."/>
            <person name="Xue W."/>
            <person name="Han Z."/>
            <person name="Sun J."/>
            <person name="Chen J."/>
        </authorList>
    </citation>
    <scope>NUCLEOTIDE SEQUENCE</scope>
</reference>
<keyword evidence="2" id="KW-1003">Cell membrane</keyword>
<feature type="transmembrane region" description="Helical" evidence="10">
    <location>
        <begin position="187"/>
        <end position="218"/>
    </location>
</feature>
<accession>A0A3Q9EJG9</accession>
<keyword evidence="3 10" id="KW-0716">Sensory transduction</keyword>
<feature type="transmembrane region" description="Helical" evidence="10">
    <location>
        <begin position="129"/>
        <end position="147"/>
    </location>
</feature>
<feature type="transmembrane region" description="Helical" evidence="10">
    <location>
        <begin position="299"/>
        <end position="317"/>
    </location>
</feature>
<evidence type="ECO:0000256" key="2">
    <source>
        <dbReference type="ARBA" id="ARBA00022475"/>
    </source>
</evidence>
<organism evidence="11">
    <name type="scientific">Aphidius gifuensis</name>
    <name type="common">Parasitoid wasp</name>
    <dbReference type="NCBI Taxonomy" id="684658"/>
    <lineage>
        <taxon>Eukaryota</taxon>
        <taxon>Metazoa</taxon>
        <taxon>Ecdysozoa</taxon>
        <taxon>Arthropoda</taxon>
        <taxon>Hexapoda</taxon>
        <taxon>Insecta</taxon>
        <taxon>Pterygota</taxon>
        <taxon>Neoptera</taxon>
        <taxon>Endopterygota</taxon>
        <taxon>Hymenoptera</taxon>
        <taxon>Apocrita</taxon>
        <taxon>Ichneumonoidea</taxon>
        <taxon>Braconidae</taxon>
        <taxon>Aphidiinae</taxon>
        <taxon>Aphidius</taxon>
    </lineage>
</organism>
<dbReference type="Pfam" id="PF02949">
    <property type="entry name" value="7tm_6"/>
    <property type="match status" value="1"/>
</dbReference>
<evidence type="ECO:0000256" key="8">
    <source>
        <dbReference type="ARBA" id="ARBA00023170"/>
    </source>
</evidence>
<dbReference type="OrthoDB" id="6617147at2759"/>